<organism evidence="1 2">
    <name type="scientific">Suillus discolor</name>
    <dbReference type="NCBI Taxonomy" id="1912936"/>
    <lineage>
        <taxon>Eukaryota</taxon>
        <taxon>Fungi</taxon>
        <taxon>Dikarya</taxon>
        <taxon>Basidiomycota</taxon>
        <taxon>Agaricomycotina</taxon>
        <taxon>Agaricomycetes</taxon>
        <taxon>Agaricomycetidae</taxon>
        <taxon>Boletales</taxon>
        <taxon>Suillineae</taxon>
        <taxon>Suillaceae</taxon>
        <taxon>Suillus</taxon>
    </lineage>
</organism>
<dbReference type="AlphaFoldDB" id="A0A9P7JVF1"/>
<evidence type="ECO:0000313" key="1">
    <source>
        <dbReference type="EMBL" id="KAG2111324.1"/>
    </source>
</evidence>
<protein>
    <submittedName>
        <fullName evidence="1">Uncharacterized protein</fullName>
    </submittedName>
</protein>
<name>A0A9P7JVF1_9AGAM</name>
<feature type="non-terminal residue" evidence="1">
    <location>
        <position position="85"/>
    </location>
</feature>
<gene>
    <name evidence="1" type="ORF">F5147DRAFT_573707</name>
</gene>
<accession>A0A9P7JVF1</accession>
<evidence type="ECO:0000313" key="2">
    <source>
        <dbReference type="Proteomes" id="UP000823399"/>
    </source>
</evidence>
<dbReference type="GO" id="GO:0005506">
    <property type="term" value="F:iron ion binding"/>
    <property type="evidence" value="ECO:0007669"/>
    <property type="project" value="InterPro"/>
</dbReference>
<dbReference type="GO" id="GO:0020037">
    <property type="term" value="F:heme binding"/>
    <property type="evidence" value="ECO:0007669"/>
    <property type="project" value="InterPro"/>
</dbReference>
<dbReference type="SUPFAM" id="SSF48264">
    <property type="entry name" value="Cytochrome P450"/>
    <property type="match status" value="1"/>
</dbReference>
<dbReference type="GeneID" id="64693432"/>
<proteinExistence type="predicted"/>
<dbReference type="Proteomes" id="UP000823399">
    <property type="component" value="Unassembled WGS sequence"/>
</dbReference>
<dbReference type="Pfam" id="PF00067">
    <property type="entry name" value="p450"/>
    <property type="match status" value="1"/>
</dbReference>
<dbReference type="InterPro" id="IPR001128">
    <property type="entry name" value="Cyt_P450"/>
</dbReference>
<comment type="caution">
    <text evidence="1">The sequence shown here is derived from an EMBL/GenBank/DDBJ whole genome shotgun (WGS) entry which is preliminary data.</text>
</comment>
<dbReference type="GO" id="GO:0016705">
    <property type="term" value="F:oxidoreductase activity, acting on paired donors, with incorporation or reduction of molecular oxygen"/>
    <property type="evidence" value="ECO:0007669"/>
    <property type="project" value="InterPro"/>
</dbReference>
<dbReference type="RefSeq" id="XP_041294683.1">
    <property type="nucleotide sequence ID" value="XM_041431173.1"/>
</dbReference>
<dbReference type="EMBL" id="JABBWM010000018">
    <property type="protein sequence ID" value="KAG2111324.1"/>
    <property type="molecule type" value="Genomic_DNA"/>
</dbReference>
<dbReference type="OrthoDB" id="2789670at2759"/>
<keyword evidence="2" id="KW-1185">Reference proteome</keyword>
<dbReference type="InterPro" id="IPR036396">
    <property type="entry name" value="Cyt_P450_sf"/>
</dbReference>
<reference evidence="1" key="1">
    <citation type="journal article" date="2020" name="New Phytol.">
        <title>Comparative genomics reveals dynamic genome evolution in host specialist ectomycorrhizal fungi.</title>
        <authorList>
            <person name="Lofgren L.A."/>
            <person name="Nguyen N.H."/>
            <person name="Vilgalys R."/>
            <person name="Ruytinx J."/>
            <person name="Liao H.L."/>
            <person name="Branco S."/>
            <person name="Kuo A."/>
            <person name="LaButti K."/>
            <person name="Lipzen A."/>
            <person name="Andreopoulos W."/>
            <person name="Pangilinan J."/>
            <person name="Riley R."/>
            <person name="Hundley H."/>
            <person name="Na H."/>
            <person name="Barry K."/>
            <person name="Grigoriev I.V."/>
            <person name="Stajich J.E."/>
            <person name="Kennedy P.G."/>
        </authorList>
    </citation>
    <scope>NUCLEOTIDE SEQUENCE</scope>
    <source>
        <strain evidence="1">FC423</strain>
    </source>
</reference>
<dbReference type="Gene3D" id="1.10.630.10">
    <property type="entry name" value="Cytochrome P450"/>
    <property type="match status" value="1"/>
</dbReference>
<sequence>AQSEINTVVVSSTRPTYVKDRPSLPYYEAILVDMLSWNPVIPLSQVWIPHITLSEDTIQGYLIPKDLYLQFDYIQRWISPTLAGT</sequence>
<dbReference type="GO" id="GO:0004497">
    <property type="term" value="F:monooxygenase activity"/>
    <property type="evidence" value="ECO:0007669"/>
    <property type="project" value="InterPro"/>
</dbReference>